<dbReference type="Proteomes" id="UP000265703">
    <property type="component" value="Unassembled WGS sequence"/>
</dbReference>
<dbReference type="InterPro" id="IPR043132">
    <property type="entry name" value="BCAT-like_C"/>
</dbReference>
<dbReference type="InterPro" id="IPR001544">
    <property type="entry name" value="Aminotrans_IV"/>
</dbReference>
<comment type="caution">
    <text evidence="1">The sequence shown here is derived from an EMBL/GenBank/DDBJ whole genome shotgun (WGS) entry which is preliminary data.</text>
</comment>
<organism evidence="1 2">
    <name type="scientific">Glomus cerebriforme</name>
    <dbReference type="NCBI Taxonomy" id="658196"/>
    <lineage>
        <taxon>Eukaryota</taxon>
        <taxon>Fungi</taxon>
        <taxon>Fungi incertae sedis</taxon>
        <taxon>Mucoromycota</taxon>
        <taxon>Glomeromycotina</taxon>
        <taxon>Glomeromycetes</taxon>
        <taxon>Glomerales</taxon>
        <taxon>Glomeraceae</taxon>
        <taxon>Glomus</taxon>
    </lineage>
</organism>
<protein>
    <recommendedName>
        <fullName evidence="3">Aminotransferase</fullName>
    </recommendedName>
</protein>
<sequence length="362" mass="42303">MDTYNSTNSVGNNDDDELSGTVVFFKRKKFLHGISIVIVEKVKSLDEKNPVYKISEVRISSRDFLLKYPRGAYTAARTVKRKSIMDLTSHIDRMVNSLQLMKFIPDDIEEEESPQITQELIPYRKSDTFKQMIIPLLRKGLSRYIEIEKYSFQHIKREDVNEIKITILVCYSFKEERPILVAHFTALHSLNVSKCRVEIYGEPRKSAEAKDSQWVRDRKVLESSTHPGFNEILLSDSYTHNIYEGLSSNFFAVLHNPDKKEPLVVTAPLHYVVEGTILKIVRMICERDKIDFQFWFPNANDAEQWEGAFITSTSRLVLPIELIKFRDERPLVKLPSCDNTIIKHIKNEVEKEIFHRAYRILW</sequence>
<name>A0A397TDI1_9GLOM</name>
<evidence type="ECO:0000313" key="1">
    <source>
        <dbReference type="EMBL" id="RIA95982.1"/>
    </source>
</evidence>
<dbReference type="InterPro" id="IPR036038">
    <property type="entry name" value="Aminotransferase-like"/>
</dbReference>
<dbReference type="PANTHER" id="PTHR47703">
    <property type="entry name" value="D-AMINOACID AMINOTRANSFERASE-LIKE PLP-DEPENDENT ENZYMES SUPERFAMILY PROTEIN"/>
    <property type="match status" value="1"/>
</dbReference>
<dbReference type="InterPro" id="IPR043131">
    <property type="entry name" value="BCAT-like_N"/>
</dbReference>
<keyword evidence="2" id="KW-1185">Reference proteome</keyword>
<reference evidence="1 2" key="1">
    <citation type="submission" date="2018-06" db="EMBL/GenBank/DDBJ databases">
        <title>Comparative genomics reveals the genomic features of Rhizophagus irregularis, R. cerebriforme, R. diaphanum and Gigaspora rosea, and their symbiotic lifestyle signature.</title>
        <authorList>
            <person name="Morin E."/>
            <person name="San Clemente H."/>
            <person name="Chen E.C.H."/>
            <person name="De La Providencia I."/>
            <person name="Hainaut M."/>
            <person name="Kuo A."/>
            <person name="Kohler A."/>
            <person name="Murat C."/>
            <person name="Tang N."/>
            <person name="Roy S."/>
            <person name="Loubradou J."/>
            <person name="Henrissat B."/>
            <person name="Grigoriev I.V."/>
            <person name="Corradi N."/>
            <person name="Roux C."/>
            <person name="Martin F.M."/>
        </authorList>
    </citation>
    <scope>NUCLEOTIDE SEQUENCE [LARGE SCALE GENOMIC DNA]</scope>
    <source>
        <strain evidence="1 2">DAOM 227022</strain>
    </source>
</reference>
<evidence type="ECO:0000313" key="2">
    <source>
        <dbReference type="Proteomes" id="UP000265703"/>
    </source>
</evidence>
<dbReference type="AlphaFoldDB" id="A0A397TDI1"/>
<gene>
    <name evidence="1" type="ORF">C1645_815962</name>
</gene>
<dbReference type="EMBL" id="QKYT01000052">
    <property type="protein sequence ID" value="RIA95982.1"/>
    <property type="molecule type" value="Genomic_DNA"/>
</dbReference>
<dbReference type="Pfam" id="PF01063">
    <property type="entry name" value="Aminotran_4"/>
    <property type="match status" value="1"/>
</dbReference>
<dbReference type="Gene3D" id="3.30.470.10">
    <property type="match status" value="1"/>
</dbReference>
<accession>A0A397TDI1</accession>
<proteinExistence type="predicted"/>
<dbReference type="PANTHER" id="PTHR47703:SF2">
    <property type="entry name" value="D-AMINOACID AMINOTRANSFERASE-LIKE PLP-DEPENDENT ENZYMES SUPERFAMILY PROTEIN"/>
    <property type="match status" value="1"/>
</dbReference>
<dbReference type="Gene3D" id="3.20.10.10">
    <property type="entry name" value="D-amino Acid Aminotransferase, subunit A, domain 2"/>
    <property type="match status" value="1"/>
</dbReference>
<evidence type="ECO:0008006" key="3">
    <source>
        <dbReference type="Google" id="ProtNLM"/>
    </source>
</evidence>
<dbReference type="SUPFAM" id="SSF56752">
    <property type="entry name" value="D-aminoacid aminotransferase-like PLP-dependent enzymes"/>
    <property type="match status" value="1"/>
</dbReference>
<dbReference type="OrthoDB" id="59470at2759"/>
<dbReference type="GO" id="GO:0003824">
    <property type="term" value="F:catalytic activity"/>
    <property type="evidence" value="ECO:0007669"/>
    <property type="project" value="InterPro"/>
</dbReference>